<evidence type="ECO:0000259" key="6">
    <source>
        <dbReference type="Pfam" id="PF00330"/>
    </source>
</evidence>
<dbReference type="PROSITE" id="PS00450">
    <property type="entry name" value="ACONITASE_1"/>
    <property type="match status" value="1"/>
</dbReference>
<evidence type="ECO:0000256" key="4">
    <source>
        <dbReference type="ARBA" id="ARBA00023014"/>
    </source>
</evidence>
<evidence type="ECO:0000313" key="8">
    <source>
        <dbReference type="Proteomes" id="UP001283212"/>
    </source>
</evidence>
<evidence type="ECO:0000256" key="2">
    <source>
        <dbReference type="ARBA" id="ARBA00022723"/>
    </source>
</evidence>
<dbReference type="PANTHER" id="PTHR43822">
    <property type="entry name" value="HOMOACONITASE, MITOCHONDRIAL-RELATED"/>
    <property type="match status" value="1"/>
</dbReference>
<evidence type="ECO:0000256" key="1">
    <source>
        <dbReference type="ARBA" id="ARBA00022485"/>
    </source>
</evidence>
<gene>
    <name evidence="7" type="primary">leuC_2</name>
    <name evidence="7" type="ORF">McpCs1_11930</name>
</gene>
<dbReference type="NCBIfam" id="NF001614">
    <property type="entry name" value="PRK00402.1"/>
    <property type="match status" value="1"/>
</dbReference>
<dbReference type="InterPro" id="IPR050067">
    <property type="entry name" value="IPM_dehydratase_rel_enz"/>
</dbReference>
<evidence type="ECO:0000256" key="3">
    <source>
        <dbReference type="ARBA" id="ARBA00023004"/>
    </source>
</evidence>
<protein>
    <submittedName>
        <fullName evidence="7">3-isopropylmalate dehydratase large subunit</fullName>
        <ecNumber evidence="7">4.2.1.33</ecNumber>
    </submittedName>
</protein>
<dbReference type="InterPro" id="IPR011826">
    <property type="entry name" value="HAcnase/IPMdehydase_lsu_prok"/>
</dbReference>
<name>A0AAE4MF30_9EURY</name>
<dbReference type="GO" id="GO:0009098">
    <property type="term" value="P:L-leucine biosynthetic process"/>
    <property type="evidence" value="ECO:0007669"/>
    <property type="project" value="InterPro"/>
</dbReference>
<evidence type="ECO:0000313" key="7">
    <source>
        <dbReference type="EMBL" id="MDV0443812.1"/>
    </source>
</evidence>
<dbReference type="InterPro" id="IPR001030">
    <property type="entry name" value="Acoase/IPM_deHydtase_lsu_aba"/>
</dbReference>
<dbReference type="PROSITE" id="PS01244">
    <property type="entry name" value="ACONITASE_2"/>
    <property type="match status" value="1"/>
</dbReference>
<dbReference type="InterPro" id="IPR036008">
    <property type="entry name" value="Aconitase_4Fe-4S_dom"/>
</dbReference>
<sequence>MKETLSVRILGGEEGSYVDKKVDRAYAHDGTGVQALEAFRNFRMKSEGVKNPEKISIIYDHIAPANNSTTANLQRHLRSFAKEEHLSFYDVGSGICHQIMSEGICLPNEIVVGADSHSCTLGALGAFATGVGATDMAGIWATGQTWFRVPKSIGIHLDGKLCGHAEAKDVALTYVKNLGMDGGTYKALEFIGEGAKAMPMEGRLTLCNMAIETGAKTGLFYADQTTKKYLQNHGVEEKMISLQKPENCDYEKEIYLDLERVEPLLAVDNRVDTAVPVSRYAETPVDQILVGTCTNGRYEDLQRFANIVRGKQVAVRTLIVPASKDVYRKAASSGIITDLIDAGCVICPPGCGPCLGVHMGVLGEGELGLSTANRNFKNRMGVGAEYYLCSPSTAAASALTGEITSPDSLLGGD</sequence>
<dbReference type="InterPro" id="IPR015931">
    <property type="entry name" value="Acnase/IPM_dHydase_lsu_aba_1/3"/>
</dbReference>
<dbReference type="InterPro" id="IPR018136">
    <property type="entry name" value="Aconitase_4Fe-4S_BS"/>
</dbReference>
<dbReference type="InterPro" id="IPR006251">
    <property type="entry name" value="Homoacnase/IPMdehydase_lsu"/>
</dbReference>
<dbReference type="Proteomes" id="UP001283212">
    <property type="component" value="Unassembled WGS sequence"/>
</dbReference>
<dbReference type="SUPFAM" id="SSF53732">
    <property type="entry name" value="Aconitase iron-sulfur domain"/>
    <property type="match status" value="1"/>
</dbReference>
<keyword evidence="8" id="KW-1185">Reference proteome</keyword>
<comment type="caution">
    <text evidence="7">The sequence shown here is derived from an EMBL/GenBank/DDBJ whole genome shotgun (WGS) entry which is preliminary data.</text>
</comment>
<keyword evidence="3" id="KW-0408">Iron</keyword>
<dbReference type="PANTHER" id="PTHR43822:SF2">
    <property type="entry name" value="HOMOACONITASE, MITOCHONDRIAL"/>
    <property type="match status" value="1"/>
</dbReference>
<dbReference type="GO" id="GO:0003861">
    <property type="term" value="F:3-isopropylmalate dehydratase activity"/>
    <property type="evidence" value="ECO:0007669"/>
    <property type="project" value="UniProtKB-EC"/>
</dbReference>
<dbReference type="Pfam" id="PF00330">
    <property type="entry name" value="Aconitase"/>
    <property type="match status" value="1"/>
</dbReference>
<dbReference type="NCBIfam" id="TIGR02086">
    <property type="entry name" value="IPMI_arch"/>
    <property type="match status" value="1"/>
</dbReference>
<dbReference type="NCBIfam" id="TIGR01343">
    <property type="entry name" value="hacA_fam"/>
    <property type="match status" value="1"/>
</dbReference>
<keyword evidence="5 7" id="KW-0456">Lyase</keyword>
<dbReference type="PRINTS" id="PR00415">
    <property type="entry name" value="ACONITASE"/>
</dbReference>
<dbReference type="GO" id="GO:0051539">
    <property type="term" value="F:4 iron, 4 sulfur cluster binding"/>
    <property type="evidence" value="ECO:0007669"/>
    <property type="project" value="UniProtKB-KW"/>
</dbReference>
<dbReference type="AlphaFoldDB" id="A0AAE4MF30"/>
<keyword evidence="1" id="KW-0004">4Fe-4S</keyword>
<evidence type="ECO:0000256" key="5">
    <source>
        <dbReference type="ARBA" id="ARBA00023239"/>
    </source>
</evidence>
<keyword evidence="2" id="KW-0479">Metal-binding</keyword>
<proteinExistence type="predicted"/>
<feature type="domain" description="Aconitase/3-isopropylmalate dehydratase large subunit alpha/beta/alpha" evidence="6">
    <location>
        <begin position="17"/>
        <end position="401"/>
    </location>
</feature>
<dbReference type="EMBL" id="JAWDKB010000004">
    <property type="protein sequence ID" value="MDV0443812.1"/>
    <property type="molecule type" value="Genomic_DNA"/>
</dbReference>
<dbReference type="EC" id="4.2.1.33" evidence="7"/>
<keyword evidence="4" id="KW-0411">Iron-sulfur</keyword>
<accession>A0AAE4MF30</accession>
<organism evidence="7 8">
    <name type="scientific">Methanorbis rubei</name>
    <dbReference type="NCBI Taxonomy" id="3028300"/>
    <lineage>
        <taxon>Archaea</taxon>
        <taxon>Methanobacteriati</taxon>
        <taxon>Methanobacteriota</taxon>
        <taxon>Stenosarchaea group</taxon>
        <taxon>Methanomicrobia</taxon>
        <taxon>Methanomicrobiales</taxon>
        <taxon>Methanocorpusculaceae</taxon>
        <taxon>Methanorbis</taxon>
    </lineage>
</organism>
<dbReference type="Gene3D" id="3.30.499.10">
    <property type="entry name" value="Aconitase, domain 3"/>
    <property type="match status" value="2"/>
</dbReference>
<dbReference type="GO" id="GO:0046872">
    <property type="term" value="F:metal ion binding"/>
    <property type="evidence" value="ECO:0007669"/>
    <property type="project" value="UniProtKB-KW"/>
</dbReference>
<dbReference type="RefSeq" id="WP_338096322.1">
    <property type="nucleotide sequence ID" value="NZ_JAWDKB010000004.1"/>
</dbReference>
<reference evidence="7 8" key="1">
    <citation type="submission" date="2023-06" db="EMBL/GenBank/DDBJ databases">
        <title>Genome sequence of Methancorpusculaceae sp. Cs1.</title>
        <authorList>
            <person name="Protasov E."/>
            <person name="Platt K."/>
            <person name="Poehlein A."/>
            <person name="Daniel R."/>
            <person name="Brune A."/>
        </authorList>
    </citation>
    <scope>NUCLEOTIDE SEQUENCE [LARGE SCALE GENOMIC DNA]</scope>
    <source>
        <strain evidence="7 8">Cs1</strain>
    </source>
</reference>